<sequence length="77" mass="9206">MPFYAACDYDEPDRESYRGIVLINTETNEVEHRFFSGNFHDDYQAYQGWLYDNEPYYYEGGSIANFIDDENDLNLMH</sequence>
<proteinExistence type="predicted"/>
<reference evidence="2" key="1">
    <citation type="journal article" date="2019" name="Int. J. Syst. Evol. Microbiol.">
        <title>The Global Catalogue of Microorganisms (GCM) 10K type strain sequencing project: providing services to taxonomists for standard genome sequencing and annotation.</title>
        <authorList>
            <consortium name="The Broad Institute Genomics Platform"/>
            <consortium name="The Broad Institute Genome Sequencing Center for Infectious Disease"/>
            <person name="Wu L."/>
            <person name="Ma J."/>
        </authorList>
    </citation>
    <scope>NUCLEOTIDE SEQUENCE [LARGE SCALE GENOMIC DNA]</scope>
    <source>
        <strain evidence="2">NBRC 106396</strain>
    </source>
</reference>
<protein>
    <submittedName>
        <fullName evidence="1">Uncharacterized protein</fullName>
    </submittedName>
</protein>
<evidence type="ECO:0000313" key="2">
    <source>
        <dbReference type="Proteomes" id="UP001596549"/>
    </source>
</evidence>
<comment type="caution">
    <text evidence="1">The sequence shown here is derived from an EMBL/GenBank/DDBJ whole genome shotgun (WGS) entry which is preliminary data.</text>
</comment>
<organism evidence="1 2">
    <name type="scientific">Fictibacillus iocasae</name>
    <dbReference type="NCBI Taxonomy" id="2715437"/>
    <lineage>
        <taxon>Bacteria</taxon>
        <taxon>Bacillati</taxon>
        <taxon>Bacillota</taxon>
        <taxon>Bacilli</taxon>
        <taxon>Bacillales</taxon>
        <taxon>Fictibacillaceae</taxon>
        <taxon>Fictibacillus</taxon>
    </lineage>
</organism>
<keyword evidence="2" id="KW-1185">Reference proteome</keyword>
<gene>
    <name evidence="1" type="ORF">ACFQPF_00650</name>
</gene>
<dbReference type="EMBL" id="JBHTCP010000002">
    <property type="protein sequence ID" value="MFC7370185.1"/>
    <property type="molecule type" value="Genomic_DNA"/>
</dbReference>
<evidence type="ECO:0000313" key="1">
    <source>
        <dbReference type="EMBL" id="MFC7370185.1"/>
    </source>
</evidence>
<dbReference type="RefSeq" id="WP_379744980.1">
    <property type="nucleotide sequence ID" value="NZ_JBHTCP010000002.1"/>
</dbReference>
<name>A0ABW2NL92_9BACL</name>
<accession>A0ABW2NL92</accession>
<dbReference type="Proteomes" id="UP001596549">
    <property type="component" value="Unassembled WGS sequence"/>
</dbReference>